<dbReference type="HOGENOM" id="CLU_2116976_0_0_0"/>
<evidence type="ECO:0000313" key="2">
    <source>
        <dbReference type="Proteomes" id="UP000001520"/>
    </source>
</evidence>
<name>D3PEQ7_DEFDS</name>
<keyword evidence="2" id="KW-1185">Reference proteome</keyword>
<gene>
    <name evidence="1" type="ordered locus">DEFDS_P075</name>
</gene>
<sequence>MRKLFLVLTSFIILAMVIGCSGSSITMDDLKMLYPFFRDTKLQCSLDGNEVKCFDKRDKSNVVFYLNEKNIITKVVLKLKKGADVTITEKGKILKLIDEANSDYYRRKNTRRLF</sequence>
<reference evidence="1 2" key="1">
    <citation type="journal article" date="2010" name="DNA Res.">
        <title>Bacterial lifestyle in a deep-sea hydrothermal vent chimney revealed by the genome sequence of the thermophilic bacterium Deferribacter desulfuricans SSM1.</title>
        <authorList>
            <person name="Takaki Y."/>
            <person name="Shimamura S."/>
            <person name="Nakagawa S."/>
            <person name="Fukuhara Y."/>
            <person name="Horikawa H."/>
            <person name="Ankai A."/>
            <person name="Harada T."/>
            <person name="Hosoyama A."/>
            <person name="Oguchi A."/>
            <person name="Fukui S."/>
            <person name="Fujita N."/>
            <person name="Takami H."/>
            <person name="Takai K."/>
        </authorList>
    </citation>
    <scope>NUCLEOTIDE SEQUENCE [LARGE SCALE GENOMIC DNA]</scope>
    <source>
        <strain evidence="2">DSM 14783 / JCM 11476 / NBRC 101012 / SSM1</strain>
        <plasmid evidence="2">Plasmid megaplasmid pDF308</plasmid>
    </source>
</reference>
<organism evidence="1 2">
    <name type="scientific">Deferribacter desulfuricans (strain DSM 14783 / JCM 11476 / NBRC 101012 / SSM1)</name>
    <dbReference type="NCBI Taxonomy" id="639282"/>
    <lineage>
        <taxon>Bacteria</taxon>
        <taxon>Pseudomonadati</taxon>
        <taxon>Deferribacterota</taxon>
        <taxon>Deferribacteres</taxon>
        <taxon>Deferribacterales</taxon>
        <taxon>Deferribacteraceae</taxon>
        <taxon>Deferribacter</taxon>
    </lineage>
</organism>
<evidence type="ECO:0008006" key="3">
    <source>
        <dbReference type="Google" id="ProtNLM"/>
    </source>
</evidence>
<evidence type="ECO:0000313" key="1">
    <source>
        <dbReference type="EMBL" id="BAI81699.1"/>
    </source>
</evidence>
<dbReference type="KEGG" id="ddf:DEFDS_P075"/>
<dbReference type="AlphaFoldDB" id="D3PEQ7"/>
<proteinExistence type="predicted"/>
<dbReference type="RefSeq" id="WP_013008936.1">
    <property type="nucleotide sequence ID" value="NC_013940.1"/>
</dbReference>
<protein>
    <recommendedName>
        <fullName evidence="3">Lipoprotein</fullName>
    </recommendedName>
</protein>
<dbReference type="PROSITE" id="PS51257">
    <property type="entry name" value="PROKAR_LIPOPROTEIN"/>
    <property type="match status" value="1"/>
</dbReference>
<keyword evidence="1" id="KW-0614">Plasmid</keyword>
<geneLocation type="plasmid" evidence="1 2">
    <name>megaplasmid pDF308</name>
</geneLocation>
<accession>D3PEQ7</accession>
<dbReference type="Proteomes" id="UP000001520">
    <property type="component" value="Plasmid megaplasmid pDF308"/>
</dbReference>
<dbReference type="EMBL" id="AP011530">
    <property type="protein sequence ID" value="BAI81699.1"/>
    <property type="molecule type" value="Genomic_DNA"/>
</dbReference>